<accession>A0A2Z3H925</accession>
<dbReference type="KEGG" id="gog:C1280_11490"/>
<gene>
    <name evidence="1" type="ORF">C1280_11490</name>
</gene>
<proteinExistence type="predicted"/>
<keyword evidence="2" id="KW-1185">Reference proteome</keyword>
<protein>
    <submittedName>
        <fullName evidence="1">Uncharacterized protein</fullName>
    </submittedName>
</protein>
<sequence length="137" mass="15437">MMAVQVSCSFGGGERKGVAIVIECWIPEWRFREFLEAVVSLIGSHRSNPSGHQAAGTVRVDAGGRLDEFYWQRLSMILALTERINSDTWAGFSWHGRCKARCEVQRDDGYSGVCVRLEVPASWESRVEEVVGRFRAE</sequence>
<organism evidence="1 2">
    <name type="scientific">Gemmata obscuriglobus</name>
    <dbReference type="NCBI Taxonomy" id="114"/>
    <lineage>
        <taxon>Bacteria</taxon>
        <taxon>Pseudomonadati</taxon>
        <taxon>Planctomycetota</taxon>
        <taxon>Planctomycetia</taxon>
        <taxon>Gemmatales</taxon>
        <taxon>Gemmataceae</taxon>
        <taxon>Gemmata</taxon>
    </lineage>
</organism>
<dbReference type="Proteomes" id="UP000245802">
    <property type="component" value="Chromosome"/>
</dbReference>
<dbReference type="AlphaFoldDB" id="A0A2Z3H925"/>
<name>A0A2Z3H925_9BACT</name>
<reference evidence="1 2" key="1">
    <citation type="submission" date="2018-01" db="EMBL/GenBank/DDBJ databases">
        <title>G. obscuriglobus.</title>
        <authorList>
            <person name="Franke J."/>
            <person name="Blomberg W."/>
            <person name="Selmecki A."/>
        </authorList>
    </citation>
    <scope>NUCLEOTIDE SEQUENCE [LARGE SCALE GENOMIC DNA]</scope>
    <source>
        <strain evidence="1 2">DSM 5831</strain>
    </source>
</reference>
<dbReference type="EMBL" id="CP025958">
    <property type="protein sequence ID" value="AWM37570.1"/>
    <property type="molecule type" value="Genomic_DNA"/>
</dbReference>
<evidence type="ECO:0000313" key="1">
    <source>
        <dbReference type="EMBL" id="AWM37570.1"/>
    </source>
</evidence>
<evidence type="ECO:0000313" key="2">
    <source>
        <dbReference type="Proteomes" id="UP000245802"/>
    </source>
</evidence>